<gene>
    <name evidence="3" type="ORF">E6C27_scaffold366G00150</name>
</gene>
<evidence type="ECO:0000259" key="1">
    <source>
        <dbReference type="Pfam" id="PF01926"/>
    </source>
</evidence>
<dbReference type="Proteomes" id="UP000321393">
    <property type="component" value="Unassembled WGS sequence"/>
</dbReference>
<dbReference type="InterPro" id="IPR006073">
    <property type="entry name" value="GTP-bd"/>
</dbReference>
<dbReference type="SUPFAM" id="SSF52540">
    <property type="entry name" value="P-loop containing nucleoside triphosphate hydrolases"/>
    <property type="match status" value="1"/>
</dbReference>
<dbReference type="InterPro" id="IPR027417">
    <property type="entry name" value="P-loop_NTPase"/>
</dbReference>
<dbReference type="GO" id="GO:0005525">
    <property type="term" value="F:GTP binding"/>
    <property type="evidence" value="ECO:0007669"/>
    <property type="project" value="InterPro"/>
</dbReference>
<accession>A0A5A7TAR0</accession>
<evidence type="ECO:0000313" key="4">
    <source>
        <dbReference type="Proteomes" id="UP000321393"/>
    </source>
</evidence>
<evidence type="ECO:0000313" key="3">
    <source>
        <dbReference type="EMBL" id="KAA0040048.1"/>
    </source>
</evidence>
<dbReference type="OrthoDB" id="1696305at2759"/>
<dbReference type="Pfam" id="PF01926">
    <property type="entry name" value="MMR_HSR1"/>
    <property type="match status" value="1"/>
</dbReference>
<dbReference type="CDD" id="cd01855">
    <property type="entry name" value="YqeH"/>
    <property type="match status" value="1"/>
</dbReference>
<dbReference type="PANTHER" id="PTHR46434:SF1">
    <property type="entry name" value="GENETIC INTERACTOR OF PROHIBITINS 3, MITOCHONDRIAL"/>
    <property type="match status" value="1"/>
</dbReference>
<dbReference type="InterPro" id="IPR050896">
    <property type="entry name" value="Mito_lipid_metab_GTPase"/>
</dbReference>
<feature type="domain" description="G" evidence="1">
    <location>
        <begin position="303"/>
        <end position="377"/>
    </location>
</feature>
<organism evidence="3 4">
    <name type="scientific">Cucumis melo var. makuwa</name>
    <name type="common">Oriental melon</name>
    <dbReference type="NCBI Taxonomy" id="1194695"/>
    <lineage>
        <taxon>Eukaryota</taxon>
        <taxon>Viridiplantae</taxon>
        <taxon>Streptophyta</taxon>
        <taxon>Embryophyta</taxon>
        <taxon>Tracheophyta</taxon>
        <taxon>Spermatophyta</taxon>
        <taxon>Magnoliopsida</taxon>
        <taxon>eudicotyledons</taxon>
        <taxon>Gunneridae</taxon>
        <taxon>Pentapetalae</taxon>
        <taxon>rosids</taxon>
        <taxon>fabids</taxon>
        <taxon>Cucurbitales</taxon>
        <taxon>Cucurbitaceae</taxon>
        <taxon>Benincaseae</taxon>
        <taxon>Cucumis</taxon>
    </lineage>
</organism>
<evidence type="ECO:0000259" key="2">
    <source>
        <dbReference type="Pfam" id="PF21516"/>
    </source>
</evidence>
<dbReference type="EMBL" id="SSTE01018023">
    <property type="protein sequence ID" value="KAA0040048.1"/>
    <property type="molecule type" value="Genomic_DNA"/>
</dbReference>
<protein>
    <submittedName>
        <fullName evidence="3">GTP-binding protein BRASSINAZOLE INSENSITIVE PALE GREEN 2</fullName>
    </submittedName>
</protein>
<dbReference type="Pfam" id="PF21516">
    <property type="entry name" value="YqeH-like_C"/>
    <property type="match status" value="1"/>
</dbReference>
<proteinExistence type="predicted"/>
<dbReference type="Gene3D" id="3.40.50.300">
    <property type="entry name" value="P-loop containing nucleotide triphosphate hydrolases"/>
    <property type="match status" value="1"/>
</dbReference>
<reference evidence="3 4" key="1">
    <citation type="submission" date="2019-08" db="EMBL/GenBank/DDBJ databases">
        <title>Draft genome sequences of two oriental melons (Cucumis melo L. var makuwa).</title>
        <authorList>
            <person name="Kwon S.-Y."/>
        </authorList>
    </citation>
    <scope>NUCLEOTIDE SEQUENCE [LARGE SCALE GENOMIC DNA]</scope>
    <source>
        <strain evidence="4">cv. SW 3</strain>
        <tissue evidence="3">Leaf</tissue>
    </source>
</reference>
<dbReference type="AlphaFoldDB" id="A0A5A7TAR0"/>
<sequence length="654" mass="71811">MLIARKLSASNLKSFLSPRFIYHLSSSPTCSNPSILFPLPSTLFCSFSSKPTPPQALNLSRDGNFDETTSRLSHVCPGCGVHMQDSNPKHPGFFIKPSKKDSSYRRLTHLVPVDDESECSEFLKRGLVIEPEKEKTEEDVIEKPQKPTVCSRCHSLRHYGKVKDPSVENLLPDFDFKHTLGGRLVSTTGTRSVVLIVVDAADFDGSFPKKVANLVSASIENNSAAWKQGKSGNVPRVVLVVTKTDLLPSSLSPTTFERWVRQRAREGGINKITSLHMVSAIKDWGIKNLVEDVIELAGARGNVWAIGAQNAGKSTLINSIGKHVGGKVTHLTEAPVPGTTLGIIRVEGIFPEQAKLFDTPGLLNPHQITTRLTREEQKLVHISKELKPRTYRIKVGHTIHVAGLMRLDVDETNVDTIYVTVWASPYLPLHMGKTENATKIREDHFGIQLQPPIGKDRVAELGKWVRKEFRVCGTSWDSSCVDAAAAGLGWFSIGLKGEAVLSIWTYEGVEIVLRSSVIPDRANFFEDAGFTVSKIVSKADQAANKQLGQSEKKKKGDPKNGVRRNLCWGIALSAGDKCPGFVSLPSPVYFLLHLHDIWSSCSKLEVDCIISENCILKSAASFSRKALASIFITGGSATTPRMDSSPCLTYIHQD</sequence>
<dbReference type="InterPro" id="IPR048422">
    <property type="entry name" value="NOA1/YqeH-like_C"/>
</dbReference>
<comment type="caution">
    <text evidence="3">The sequence shown here is derived from an EMBL/GenBank/DDBJ whole genome shotgun (WGS) entry which is preliminary data.</text>
</comment>
<dbReference type="PANTHER" id="PTHR46434">
    <property type="entry name" value="GENETIC INTERACTOR OF PROHIBITINS 3, MITOCHONDRIAL"/>
    <property type="match status" value="1"/>
</dbReference>
<dbReference type="STRING" id="1194695.A0A5A7TAR0"/>
<name>A0A5A7TAR0_CUCMM</name>
<feature type="domain" description="NOA1/YqeH-like C-terminal" evidence="2">
    <location>
        <begin position="419"/>
        <end position="517"/>
    </location>
</feature>
<dbReference type="GO" id="GO:0005739">
    <property type="term" value="C:mitochondrion"/>
    <property type="evidence" value="ECO:0007669"/>
    <property type="project" value="TreeGrafter"/>
</dbReference>